<dbReference type="GO" id="GO:0051536">
    <property type="term" value="F:iron-sulfur cluster binding"/>
    <property type="evidence" value="ECO:0007669"/>
    <property type="project" value="InterPro"/>
</dbReference>
<evidence type="ECO:0000256" key="1">
    <source>
        <dbReference type="ARBA" id="ARBA00023002"/>
    </source>
</evidence>
<dbReference type="Proteomes" id="UP000634579">
    <property type="component" value="Unassembled WGS sequence"/>
</dbReference>
<gene>
    <name evidence="3" type="ORF">ITJ42_04865</name>
</gene>
<evidence type="ECO:0000256" key="2">
    <source>
        <dbReference type="SAM" id="MobiDB-lite"/>
    </source>
</evidence>
<dbReference type="RefSeq" id="WP_194674573.1">
    <property type="nucleotide sequence ID" value="NZ_JADKRP010000001.1"/>
</dbReference>
<evidence type="ECO:0000313" key="4">
    <source>
        <dbReference type="Proteomes" id="UP000634579"/>
    </source>
</evidence>
<comment type="caution">
    <text evidence="3">The sequence shown here is derived from an EMBL/GenBank/DDBJ whole genome shotgun (WGS) entry which is preliminary data.</text>
</comment>
<evidence type="ECO:0000313" key="3">
    <source>
        <dbReference type="EMBL" id="MBF4630535.1"/>
    </source>
</evidence>
<reference evidence="3 4" key="1">
    <citation type="submission" date="2020-10" db="EMBL/GenBank/DDBJ databases">
        <title>Draft genome sequences of plant-associated actinobacteria.</title>
        <authorList>
            <person name="Tarlachkov S.V."/>
            <person name="Starodumova I.P."/>
            <person name="Dorofeeva L.V."/>
            <person name="Prisyazhnaya N.V."/>
            <person name="Roubtsova T.V."/>
            <person name="Chizhov V.N."/>
            <person name="Nadler S.A."/>
            <person name="Subbotin S.A."/>
            <person name="Evtushenko L.I."/>
        </authorList>
    </citation>
    <scope>NUCLEOTIDE SEQUENCE [LARGE SCALE GENOMIC DNA]</scope>
    <source>
        <strain evidence="3 4">VKM Ac-2886</strain>
    </source>
</reference>
<feature type="region of interest" description="Disordered" evidence="2">
    <location>
        <begin position="94"/>
        <end position="130"/>
    </location>
</feature>
<dbReference type="AlphaFoldDB" id="A0A8I0SC05"/>
<accession>A0A8I0SC05</accession>
<dbReference type="Pfam" id="PF13510">
    <property type="entry name" value="Fer2_4"/>
    <property type="match status" value="1"/>
</dbReference>
<sequence>MTPRRVDPTGDPIRPGPAEAVRFTVDGDPVEGVRGQTIAGALLASGTLAWRTTASAGRPRGVFCGIGVCFDCTVTVNGLPDVRACQRRAVEGDVVETGPGATVPDATSPDADSAGRAGATGPAERAGEAS</sequence>
<dbReference type="InterPro" id="IPR042204">
    <property type="entry name" value="2Fe-2S-bd_N"/>
</dbReference>
<dbReference type="GO" id="GO:0016491">
    <property type="term" value="F:oxidoreductase activity"/>
    <property type="evidence" value="ECO:0007669"/>
    <property type="project" value="UniProtKB-KW"/>
</dbReference>
<dbReference type="SUPFAM" id="SSF54292">
    <property type="entry name" value="2Fe-2S ferredoxin-like"/>
    <property type="match status" value="1"/>
</dbReference>
<keyword evidence="4" id="KW-1185">Reference proteome</keyword>
<proteinExistence type="predicted"/>
<dbReference type="Gene3D" id="3.10.20.440">
    <property type="entry name" value="2Fe-2S iron-sulphur cluster binding domain, sarcosine oxidase, alpha subunit, N-terminal domain"/>
    <property type="match status" value="1"/>
</dbReference>
<dbReference type="EMBL" id="JADKRP010000001">
    <property type="protein sequence ID" value="MBF4630535.1"/>
    <property type="molecule type" value="Genomic_DNA"/>
</dbReference>
<protein>
    <submittedName>
        <fullName evidence="3">(2Fe-2S)-binding protein</fullName>
    </submittedName>
</protein>
<name>A0A8I0SC05_9MICO</name>
<keyword evidence="1" id="KW-0560">Oxidoreductase</keyword>
<organism evidence="3 4">
    <name type="scientific">Clavibacter phaseoli</name>
    <dbReference type="NCBI Taxonomy" id="1734031"/>
    <lineage>
        <taxon>Bacteria</taxon>
        <taxon>Bacillati</taxon>
        <taxon>Actinomycetota</taxon>
        <taxon>Actinomycetes</taxon>
        <taxon>Micrococcales</taxon>
        <taxon>Microbacteriaceae</taxon>
        <taxon>Clavibacter</taxon>
    </lineage>
</organism>
<dbReference type="InterPro" id="IPR036010">
    <property type="entry name" value="2Fe-2S_ferredoxin-like_sf"/>
</dbReference>